<feature type="compositionally biased region" description="Basic and acidic residues" evidence="7">
    <location>
        <begin position="1058"/>
        <end position="1067"/>
    </location>
</feature>
<feature type="compositionally biased region" description="Polar residues" evidence="7">
    <location>
        <begin position="930"/>
        <end position="940"/>
    </location>
</feature>
<gene>
    <name evidence="11" type="ORF">CCMA1212_003139</name>
</gene>
<dbReference type="InterPro" id="IPR011527">
    <property type="entry name" value="ABC1_TM_dom"/>
</dbReference>
<keyword evidence="12" id="KW-1185">Reference proteome</keyword>
<evidence type="ECO:0000256" key="8">
    <source>
        <dbReference type="SAM" id="Phobius"/>
    </source>
</evidence>
<dbReference type="SUPFAM" id="SSF90123">
    <property type="entry name" value="ABC transporter transmembrane region"/>
    <property type="match status" value="1"/>
</dbReference>
<dbReference type="SUPFAM" id="SSF52540">
    <property type="entry name" value="P-loop containing nucleoside triphosphate hydrolases"/>
    <property type="match status" value="1"/>
</dbReference>
<feature type="transmembrane region" description="Helical" evidence="8">
    <location>
        <begin position="120"/>
        <end position="138"/>
    </location>
</feature>
<feature type="compositionally biased region" description="Polar residues" evidence="7">
    <location>
        <begin position="1156"/>
        <end position="1180"/>
    </location>
</feature>
<feature type="compositionally biased region" description="Low complexity" evidence="7">
    <location>
        <begin position="199"/>
        <end position="224"/>
    </location>
</feature>
<keyword evidence="5 8" id="KW-1133">Transmembrane helix</keyword>
<feature type="transmembrane region" description="Helical" evidence="8">
    <location>
        <begin position="497"/>
        <end position="522"/>
    </location>
</feature>
<evidence type="ECO:0000313" key="12">
    <source>
        <dbReference type="Proteomes" id="UP001642720"/>
    </source>
</evidence>
<organism evidence="11 12">
    <name type="scientific">Trichoderma ghanense</name>
    <dbReference type="NCBI Taxonomy" id="65468"/>
    <lineage>
        <taxon>Eukaryota</taxon>
        <taxon>Fungi</taxon>
        <taxon>Dikarya</taxon>
        <taxon>Ascomycota</taxon>
        <taxon>Pezizomycotina</taxon>
        <taxon>Sordariomycetes</taxon>
        <taxon>Hypocreomycetidae</taxon>
        <taxon>Hypocreales</taxon>
        <taxon>Hypocreaceae</taxon>
        <taxon>Trichoderma</taxon>
    </lineage>
</organism>
<feature type="transmembrane region" description="Helical" evidence="8">
    <location>
        <begin position="275"/>
        <end position="294"/>
    </location>
</feature>
<dbReference type="InterPro" id="IPR027417">
    <property type="entry name" value="P-loop_NTPase"/>
</dbReference>
<feature type="transmembrane region" description="Helical" evidence="8">
    <location>
        <begin position="56"/>
        <end position="78"/>
    </location>
</feature>
<proteinExistence type="predicted"/>
<dbReference type="Proteomes" id="UP001642720">
    <property type="component" value="Unassembled WGS sequence"/>
</dbReference>
<keyword evidence="2 8" id="KW-0812">Transmembrane</keyword>
<comment type="subcellular location">
    <subcellularLocation>
        <location evidence="1">Membrane</location>
        <topology evidence="1">Multi-pass membrane protein</topology>
    </subcellularLocation>
</comment>
<dbReference type="RefSeq" id="XP_073561233.1">
    <property type="nucleotide sequence ID" value="XM_073700496.1"/>
</dbReference>
<dbReference type="PROSITE" id="PS50893">
    <property type="entry name" value="ABC_TRANSPORTER_2"/>
    <property type="match status" value="1"/>
</dbReference>
<dbReference type="SMART" id="SM00382">
    <property type="entry name" value="AAA"/>
    <property type="match status" value="1"/>
</dbReference>
<dbReference type="InterPro" id="IPR039421">
    <property type="entry name" value="Type_1_exporter"/>
</dbReference>
<keyword evidence="6 8" id="KW-0472">Membrane</keyword>
<dbReference type="Pfam" id="PF00005">
    <property type="entry name" value="ABC_tran"/>
    <property type="match status" value="1"/>
</dbReference>
<sequence length="1208" mass="132396">MAAVASEGAVLVALKYLYPAAVFLYYLVSSLLATCTLQALKKTQNARPERPSRRAVIYILGFFLSTYVVQLIILGTQAIIEKAAPLEHQVINYLSCTLVFGILFIQLRESDTIVWYPFRGSWFIALFFEVLMVVLAVLHTSRTVQTTYDMLHMAVLCLRLASLLTLAVWTCLGIWTKAQPPATDQERQSLLPKPDGDQADTQAAAGKHGDSSTYGSTTRSGTASDTEYNWERRQREARESMEKRLEEVGSWWEYAKGFAILFPYIWPVGNRTLQLRAAAVMLCLLISNALHLLIPRQTGIIMDTLSDASGSPWAAVLVFALLRLAASESGIELVRQRLWIPVKYYSQDALTRASYSHMMNLSADFHDSKNSSDMLMAIQGGYAVSNGIENVLLSAVPMLVDMCVAVVYLSITFGPYEGLITVATGTVFIMFATRLVAGSKLASRKRVNAMYQEHHIRHSGLVGWQTVSAFNQIGFEDNKHANAVTNRWLKEQQYMMSWFVSIALQTTVLIAGLMASAFLAVFRIHNGQATPGQFAMLLMYWAQLTAPLQFFARLGKSVSDNFIDAERLLAVMKTKPTVQNKKNARPLKFVSGEVVFEDVCFSYDKQKNIINGVSLRIPAGHTVAFVGATGAGKSTLLKLLNRFYDVTGGSIRIDGEDIRDVDLFSLRDRVGIVPQSPILFDDTIMNNVRYSRITASDEEVFEACKAASVHDKILSFTNGYETRVGERGVKLSGGELQRVAIARAILKQPDIVLLDEATSAVDTDTEQQIQRSFKKLCQGRTTFIVAHRLSTIVNADRIVVVENGTVIEQGTHDELINTNGRYADLWSKQVFLKPQDNDSAKVSDDAKTLANDSCSERTSTEPCEPQDESAPAKVAQEGDARAVQESNGKATQESDVKAPAGKKCQKEAVTGHPSKLRWSDEVSIMDERGMNSTPKSLLTDSSRHSEAKGSSESSVTVSELRAPSIMPVVIVQGSNVKPHLVEKKANTNDAVPSTQRKLNQPTLGDAKSTADTDAIPSKNGNVTFMRPRYSRRVQSRSEPVSTSPVSEFAERNLSPAKPADDTTEQRRVSAPISQAISSGSGTSNSSPAPSLIPKPGNKGLPAVRQLPIPPRNSSDGKCGIYPSPAPKESPERRLERTPTVTKVVRDTTPVPATGTPARNENQPPQKTGENLSAVATSSRPGRSIRRMRAGAERARRGRAPQGPAAPNS</sequence>
<protein>
    <submittedName>
        <fullName evidence="11">Heavy metal tolerance protein</fullName>
    </submittedName>
</protein>
<feature type="compositionally biased region" description="Polar residues" evidence="7">
    <location>
        <begin position="1036"/>
        <end position="1045"/>
    </location>
</feature>
<evidence type="ECO:0000256" key="5">
    <source>
        <dbReference type="ARBA" id="ARBA00022989"/>
    </source>
</evidence>
<feature type="transmembrane region" description="Helical" evidence="8">
    <location>
        <begin position="419"/>
        <end position="437"/>
    </location>
</feature>
<dbReference type="EMBL" id="PPTA01000003">
    <property type="protein sequence ID" value="TFB05032.1"/>
    <property type="molecule type" value="Genomic_DNA"/>
</dbReference>
<dbReference type="PANTHER" id="PTHR24221">
    <property type="entry name" value="ATP-BINDING CASSETTE SUB-FAMILY B"/>
    <property type="match status" value="1"/>
</dbReference>
<feature type="compositionally biased region" description="Low complexity" evidence="7">
    <location>
        <begin position="1072"/>
        <end position="1089"/>
    </location>
</feature>
<accession>A0ABY2H9N2</accession>
<feature type="compositionally biased region" description="Basic and acidic residues" evidence="7">
    <location>
        <begin position="836"/>
        <end position="847"/>
    </location>
</feature>
<evidence type="ECO:0000256" key="4">
    <source>
        <dbReference type="ARBA" id="ARBA00022840"/>
    </source>
</evidence>
<feature type="compositionally biased region" description="Basic and acidic residues" evidence="7">
    <location>
        <begin position="917"/>
        <end position="929"/>
    </location>
</feature>
<evidence type="ECO:0000256" key="1">
    <source>
        <dbReference type="ARBA" id="ARBA00004141"/>
    </source>
</evidence>
<dbReference type="Gene3D" id="1.20.1560.10">
    <property type="entry name" value="ABC transporter type 1, transmembrane domain"/>
    <property type="match status" value="1"/>
</dbReference>
<dbReference type="InterPro" id="IPR003593">
    <property type="entry name" value="AAA+_ATPase"/>
</dbReference>
<feature type="transmembrane region" description="Helical" evidence="8">
    <location>
        <begin position="391"/>
        <end position="413"/>
    </location>
</feature>
<evidence type="ECO:0000256" key="3">
    <source>
        <dbReference type="ARBA" id="ARBA00022741"/>
    </source>
</evidence>
<dbReference type="PROSITE" id="PS50929">
    <property type="entry name" value="ABC_TM1F"/>
    <property type="match status" value="1"/>
</dbReference>
<dbReference type="InterPro" id="IPR036640">
    <property type="entry name" value="ABC1_TM_sf"/>
</dbReference>
<feature type="region of interest" description="Disordered" evidence="7">
    <location>
        <begin position="185"/>
        <end position="230"/>
    </location>
</feature>
<keyword evidence="3" id="KW-0547">Nucleotide-binding</keyword>
<feature type="domain" description="ABC transmembrane type-1" evidence="10">
    <location>
        <begin position="278"/>
        <end position="560"/>
    </location>
</feature>
<reference evidence="11 12" key="1">
    <citation type="submission" date="2018-01" db="EMBL/GenBank/DDBJ databases">
        <title>Genome characterization of the sugarcane-associated fungus Trichoderma ghanense CCMA-1212 and their application in lignocelulose bioconversion.</title>
        <authorList>
            <person name="Steindorff A.S."/>
            <person name="Mendes T.D."/>
            <person name="Vilela E.S.D."/>
            <person name="Rodrigues D.S."/>
            <person name="Formighieri E.F."/>
            <person name="Melo I.S."/>
            <person name="Favaro L.C.L."/>
        </authorList>
    </citation>
    <scope>NUCLEOTIDE SEQUENCE [LARGE SCALE GENOMIC DNA]</scope>
    <source>
        <strain evidence="11 12">CCMA-1212</strain>
    </source>
</reference>
<dbReference type="Gene3D" id="3.40.50.300">
    <property type="entry name" value="P-loop containing nucleotide triphosphate hydrolases"/>
    <property type="match status" value="1"/>
</dbReference>
<keyword evidence="4" id="KW-0067">ATP-binding</keyword>
<feature type="region of interest" description="Disordered" evidence="7">
    <location>
        <begin position="836"/>
        <end position="958"/>
    </location>
</feature>
<evidence type="ECO:0000256" key="7">
    <source>
        <dbReference type="SAM" id="MobiDB-lite"/>
    </source>
</evidence>
<feature type="transmembrane region" description="Helical" evidence="8">
    <location>
        <begin position="90"/>
        <end position="108"/>
    </location>
</feature>
<dbReference type="PROSITE" id="PS00211">
    <property type="entry name" value="ABC_TRANSPORTER_1"/>
    <property type="match status" value="1"/>
</dbReference>
<evidence type="ECO:0000256" key="6">
    <source>
        <dbReference type="ARBA" id="ARBA00023136"/>
    </source>
</evidence>
<evidence type="ECO:0000259" key="9">
    <source>
        <dbReference type="PROSITE" id="PS50893"/>
    </source>
</evidence>
<dbReference type="CDD" id="cd18583">
    <property type="entry name" value="ABC_6TM_HMT1"/>
    <property type="match status" value="1"/>
</dbReference>
<dbReference type="InterPro" id="IPR017871">
    <property type="entry name" value="ABC_transporter-like_CS"/>
</dbReference>
<dbReference type="Pfam" id="PF00664">
    <property type="entry name" value="ABC_membrane"/>
    <property type="match status" value="1"/>
</dbReference>
<feature type="transmembrane region" description="Helical" evidence="8">
    <location>
        <begin position="150"/>
        <end position="175"/>
    </location>
</feature>
<feature type="compositionally biased region" description="Polar residues" evidence="7">
    <location>
        <begin position="987"/>
        <end position="1002"/>
    </location>
</feature>
<feature type="compositionally biased region" description="Polar residues" evidence="7">
    <location>
        <begin position="884"/>
        <end position="893"/>
    </location>
</feature>
<feature type="domain" description="ABC transporter" evidence="9">
    <location>
        <begin position="594"/>
        <end position="828"/>
    </location>
</feature>
<dbReference type="InterPro" id="IPR003439">
    <property type="entry name" value="ABC_transporter-like_ATP-bd"/>
</dbReference>
<evidence type="ECO:0000313" key="11">
    <source>
        <dbReference type="EMBL" id="TFB05032.1"/>
    </source>
</evidence>
<feature type="region of interest" description="Disordered" evidence="7">
    <location>
        <begin position="982"/>
        <end position="1208"/>
    </location>
</feature>
<name>A0ABY2H9N2_9HYPO</name>
<feature type="transmembrane region" description="Helical" evidence="8">
    <location>
        <begin position="16"/>
        <end position="35"/>
    </location>
</feature>
<dbReference type="PANTHER" id="PTHR24221:SF503">
    <property type="entry name" value="MITOCHONDRIAL POTASSIUM CHANNEL ATP-BINDING SUBUNIT"/>
    <property type="match status" value="1"/>
</dbReference>
<dbReference type="GeneID" id="300574946"/>
<evidence type="ECO:0000259" key="10">
    <source>
        <dbReference type="PROSITE" id="PS50929"/>
    </source>
</evidence>
<feature type="compositionally biased region" description="Low complexity" evidence="7">
    <location>
        <begin position="1199"/>
        <end position="1208"/>
    </location>
</feature>
<comment type="caution">
    <text evidence="11">The sequence shown here is derived from an EMBL/GenBank/DDBJ whole genome shotgun (WGS) entry which is preliminary data.</text>
</comment>
<evidence type="ECO:0000256" key="2">
    <source>
        <dbReference type="ARBA" id="ARBA00022692"/>
    </source>
</evidence>